<dbReference type="PRINTS" id="PR01070">
    <property type="entry name" value="ACCCTRFRASEB"/>
</dbReference>
<dbReference type="Gene3D" id="3.90.226.10">
    <property type="entry name" value="2-enoyl-CoA Hydratase, Chain A, domain 1"/>
    <property type="match status" value="1"/>
</dbReference>
<reference evidence="4" key="1">
    <citation type="journal article" date="2019" name="Int. J. Syst. Evol. Microbiol.">
        <title>The Global Catalogue of Microorganisms (GCM) 10K type strain sequencing project: providing services to taxonomists for standard genome sequencing and annotation.</title>
        <authorList>
            <consortium name="The Broad Institute Genomics Platform"/>
            <consortium name="The Broad Institute Genome Sequencing Center for Infectious Disease"/>
            <person name="Wu L."/>
            <person name="Ma J."/>
        </authorList>
    </citation>
    <scope>NUCLEOTIDE SEQUENCE [LARGE SCALE GENOMIC DNA]</scope>
    <source>
        <strain evidence="4">NBRC 105857</strain>
    </source>
</reference>
<dbReference type="NCBIfam" id="NF005530">
    <property type="entry name" value="PRK07189.1"/>
    <property type="match status" value="1"/>
</dbReference>
<evidence type="ECO:0000313" key="3">
    <source>
        <dbReference type="EMBL" id="GLR27530.1"/>
    </source>
</evidence>
<dbReference type="NCBIfam" id="TIGR03133">
    <property type="entry name" value="malonate_beta"/>
    <property type="match status" value="1"/>
</dbReference>
<accession>A0ABQ5YSB1</accession>
<dbReference type="PANTHER" id="PTHR42995">
    <property type="entry name" value="ACETYL-COENZYME A CARBOXYLASE CARBOXYL TRANSFERASE SUBUNIT BETA, CHLOROPLASTIC"/>
    <property type="match status" value="1"/>
</dbReference>
<dbReference type="Proteomes" id="UP001156664">
    <property type="component" value="Unassembled WGS sequence"/>
</dbReference>
<proteinExistence type="predicted"/>
<feature type="domain" description="CoA carboxyltransferase N-terminal" evidence="2">
    <location>
        <begin position="1"/>
        <end position="237"/>
    </location>
</feature>
<dbReference type="RefSeq" id="WP_284282355.1">
    <property type="nucleotide sequence ID" value="NZ_BSOJ01000032.1"/>
</dbReference>
<dbReference type="PANTHER" id="PTHR42995:SF1">
    <property type="entry name" value="MALONATE DECARBOXYLASE BETA SUBUNIT"/>
    <property type="match status" value="1"/>
</dbReference>
<name>A0ABQ5YSB1_9BURK</name>
<dbReference type="InterPro" id="IPR000438">
    <property type="entry name" value="Acetyl_CoA_COase_Trfase_b_su"/>
</dbReference>
<comment type="caution">
    <text evidence="3">The sequence shown here is derived from an EMBL/GenBank/DDBJ whole genome shotgun (WGS) entry which is preliminary data.</text>
</comment>
<dbReference type="SUPFAM" id="SSF52096">
    <property type="entry name" value="ClpP/crotonase"/>
    <property type="match status" value="1"/>
</dbReference>
<dbReference type="InterPro" id="IPR011762">
    <property type="entry name" value="COA_CT_N"/>
</dbReference>
<organism evidence="3 4">
    <name type="scientific">Limnobacter litoralis</name>
    <dbReference type="NCBI Taxonomy" id="481366"/>
    <lineage>
        <taxon>Bacteria</taxon>
        <taxon>Pseudomonadati</taxon>
        <taxon>Pseudomonadota</taxon>
        <taxon>Betaproteobacteria</taxon>
        <taxon>Burkholderiales</taxon>
        <taxon>Burkholderiaceae</taxon>
        <taxon>Limnobacter</taxon>
    </lineage>
</organism>
<dbReference type="Pfam" id="PF01039">
    <property type="entry name" value="Carboxyl_trans"/>
    <property type="match status" value="1"/>
</dbReference>
<sequence length="300" mass="31866">MADSFFEISARERLQGLVDEGSFTEWLPPQARVSSPHMPLLDQPVAFDDGVVIGKALLNGQPVYLAAQEGDFLGGAVGEVHGAKITAMIRKAMIDKPVAVLLVFESGGVRLHEANAGLVAVSEIMRALLQARAAGIRFIGLVGGAAGCFGGTGLISRCCDTLIMSEEGRLSMSGPEVIETVHGVEEFDSRDRALVWRVTGGKNRYILGEVDALVADQVAAFRQAAIAALQQGKPAGLTLQDIEAEHAMLTRRLATFEQCNDGAEIWQQLGMGDINTLAMMPAAEFAAQFAKARDKAMGGV</sequence>
<dbReference type="InterPro" id="IPR029045">
    <property type="entry name" value="ClpP/crotonase-like_dom_sf"/>
</dbReference>
<evidence type="ECO:0000259" key="2">
    <source>
        <dbReference type="PROSITE" id="PS50980"/>
    </source>
</evidence>
<gene>
    <name evidence="3" type="primary">mdcB</name>
    <name evidence="3" type="ORF">GCM10007875_26210</name>
</gene>
<dbReference type="InterPro" id="IPR017556">
    <property type="entry name" value="Malonate_beta"/>
</dbReference>
<dbReference type="EMBL" id="BSOJ01000032">
    <property type="protein sequence ID" value="GLR27530.1"/>
    <property type="molecule type" value="Genomic_DNA"/>
</dbReference>
<evidence type="ECO:0000313" key="4">
    <source>
        <dbReference type="Proteomes" id="UP001156664"/>
    </source>
</evidence>
<dbReference type="InterPro" id="IPR034733">
    <property type="entry name" value="AcCoA_carboxyl_beta"/>
</dbReference>
<protein>
    <submittedName>
        <fullName evidence="3">Biotin-independent malonate decarboxylase subunit beta</fullName>
    </submittedName>
</protein>
<keyword evidence="1" id="KW-0808">Transferase</keyword>
<evidence type="ECO:0000256" key="1">
    <source>
        <dbReference type="ARBA" id="ARBA00022679"/>
    </source>
</evidence>
<dbReference type="PROSITE" id="PS50980">
    <property type="entry name" value="COA_CT_NTER"/>
    <property type="match status" value="1"/>
</dbReference>
<keyword evidence="4" id="KW-1185">Reference proteome</keyword>